<sequence>MEARFAPWHDVLRAEEERRDVRRLGRLGQTGLTGAVHLFVDELFAPNRLSRWLPHATPAGRGELAA</sequence>
<organism evidence="1 2">
    <name type="scientific">Paractinoplanes toevensis</name>
    <dbReference type="NCBI Taxonomy" id="571911"/>
    <lineage>
        <taxon>Bacteria</taxon>
        <taxon>Bacillati</taxon>
        <taxon>Actinomycetota</taxon>
        <taxon>Actinomycetes</taxon>
        <taxon>Micromonosporales</taxon>
        <taxon>Micromonosporaceae</taxon>
        <taxon>Paractinoplanes</taxon>
    </lineage>
</organism>
<dbReference type="EMBL" id="BOQN01000017">
    <property type="protein sequence ID" value="GIM89664.1"/>
    <property type="molecule type" value="Genomic_DNA"/>
</dbReference>
<evidence type="ECO:0000313" key="1">
    <source>
        <dbReference type="EMBL" id="GIM89664.1"/>
    </source>
</evidence>
<dbReference type="AlphaFoldDB" id="A0A919T5D1"/>
<evidence type="ECO:0000313" key="2">
    <source>
        <dbReference type="Proteomes" id="UP000677082"/>
    </source>
</evidence>
<dbReference type="RefSeq" id="WP_213005624.1">
    <property type="nucleotide sequence ID" value="NZ_BOQN01000017.1"/>
</dbReference>
<protein>
    <submittedName>
        <fullName evidence="1">Uncharacterized protein</fullName>
    </submittedName>
</protein>
<comment type="caution">
    <text evidence="1">The sequence shown here is derived from an EMBL/GenBank/DDBJ whole genome shotgun (WGS) entry which is preliminary data.</text>
</comment>
<gene>
    <name evidence="1" type="ORF">Ato02nite_014570</name>
</gene>
<dbReference type="Proteomes" id="UP000677082">
    <property type="component" value="Unassembled WGS sequence"/>
</dbReference>
<accession>A0A919T5D1</accession>
<name>A0A919T5D1_9ACTN</name>
<keyword evidence="2" id="KW-1185">Reference proteome</keyword>
<proteinExistence type="predicted"/>
<reference evidence="1 2" key="1">
    <citation type="submission" date="2021-03" db="EMBL/GenBank/DDBJ databases">
        <title>Whole genome shotgun sequence of Actinoplanes toevensis NBRC 105298.</title>
        <authorList>
            <person name="Komaki H."/>
            <person name="Tamura T."/>
        </authorList>
    </citation>
    <scope>NUCLEOTIDE SEQUENCE [LARGE SCALE GENOMIC DNA]</scope>
    <source>
        <strain evidence="1 2">NBRC 105298</strain>
    </source>
</reference>